<keyword evidence="11" id="KW-1185">Reference proteome</keyword>
<evidence type="ECO:0000256" key="3">
    <source>
        <dbReference type="ARBA" id="ARBA00023002"/>
    </source>
</evidence>
<dbReference type="SUPFAM" id="SSF49785">
    <property type="entry name" value="Galactose-binding domain-like"/>
    <property type="match status" value="1"/>
</dbReference>
<evidence type="ECO:0000256" key="2">
    <source>
        <dbReference type="ARBA" id="ARBA00022737"/>
    </source>
</evidence>
<sequence length="693" mass="76049">MEALLGPKLLHGSQEVATSSLERGVVGLYFSAHWCGPCRNYTPQFRKVYERARAAGRAFEVVFISSDHDEASFRSYFSGMPWHAVPFSDRLRQQQLSSVFKVQGIPSLILLDANGQVWNPNARGTVMQPSFLGSLPRRVDLEAQRLPQPEEAVPICVRHKGREMEIECEPGEGWEILRMQIFSLTEVPEEQMKLFGLGLDQGLLDDSVPLPVALARARAAARGSGLRLAKVPPERRRASSTHNAEKIAAQHGTLESGTAWGANKEDQTSWYQLDLGAVQDVSGVLVASRVDCPQWITRFRVALADVEEGPWAHADGGREFDGPSLLASTRAVFHCSKRARFVRIEPLSFKGHCSLRADVLLADGAEPDKPTLVVLGNFSAGDPFEITEAKPDAMVEEQHLAFLQAKLSAMPAKLQSQAGQLQMVQRYELWDLQRQALEEIPVCGIDAGIDGSESHCLEASESGFERKGVHEVAPKTDRPGETGDAVREGDPICRNPEGLALDLSRSRAWRDDSAAMGRRLVRVAAVAMAAMAASTFVLTADETPQVRQSFTGIRSKTRMTWLSRTRLQDFGRQEFMSALPGQLTDLRILHSVMGALALGGGLWLARETWPLGGPRLLLWHRCPERFFAVHAASGGGLVWGRGRGLPHAERPGPPGGLGAAGAEELQRGAWEGLPHRRFLGIWTCSWASAPRDD</sequence>
<dbReference type="GO" id="GO:0047134">
    <property type="term" value="F:protein-disulfide reductase [NAD(P)H] activity"/>
    <property type="evidence" value="ECO:0007669"/>
    <property type="project" value="UniProtKB-EC"/>
</dbReference>
<evidence type="ECO:0000256" key="5">
    <source>
        <dbReference type="ARBA" id="ARBA00025782"/>
    </source>
</evidence>
<dbReference type="InterPro" id="IPR036249">
    <property type="entry name" value="Thioredoxin-like_sf"/>
</dbReference>
<evidence type="ECO:0000259" key="8">
    <source>
        <dbReference type="PROSITE" id="PS50022"/>
    </source>
</evidence>
<gene>
    <name evidence="10" type="ORF">EVOR1521_LOCUS28901</name>
</gene>
<dbReference type="SUPFAM" id="SSF52833">
    <property type="entry name" value="Thioredoxin-like"/>
    <property type="match status" value="1"/>
</dbReference>
<dbReference type="AlphaFoldDB" id="A0AA36NCA1"/>
<keyword evidence="2" id="KW-0677">Repeat</keyword>
<evidence type="ECO:0000256" key="7">
    <source>
        <dbReference type="ARBA" id="ARBA00047804"/>
    </source>
</evidence>
<proteinExistence type="inferred from homology"/>
<dbReference type="PANTHER" id="PTHR13871">
    <property type="entry name" value="THIOREDOXIN"/>
    <property type="match status" value="1"/>
</dbReference>
<dbReference type="EC" id="1.8.1.8" evidence="1"/>
<dbReference type="Pfam" id="PF13905">
    <property type="entry name" value="Thioredoxin_8"/>
    <property type="match status" value="1"/>
</dbReference>
<name>A0AA36NCA1_9DINO</name>
<comment type="similarity">
    <text evidence="5">Belongs to the nucleoredoxin family.</text>
</comment>
<accession>A0AA36NCA1</accession>
<evidence type="ECO:0000259" key="9">
    <source>
        <dbReference type="PROSITE" id="PS51352"/>
    </source>
</evidence>
<dbReference type="InterPro" id="IPR012336">
    <property type="entry name" value="Thioredoxin-like_fold"/>
</dbReference>
<dbReference type="PANTHER" id="PTHR13871:SF96">
    <property type="entry name" value="THIOREDOXIN DOMAIN-CONTAINING PROTEIN"/>
    <property type="match status" value="1"/>
</dbReference>
<dbReference type="InterPro" id="IPR008979">
    <property type="entry name" value="Galactose-bd-like_sf"/>
</dbReference>
<evidence type="ECO:0000313" key="11">
    <source>
        <dbReference type="Proteomes" id="UP001178507"/>
    </source>
</evidence>
<dbReference type="Proteomes" id="UP001178507">
    <property type="component" value="Unassembled WGS sequence"/>
</dbReference>
<evidence type="ECO:0000256" key="1">
    <source>
        <dbReference type="ARBA" id="ARBA00012612"/>
    </source>
</evidence>
<comment type="catalytic activity">
    <reaction evidence="6">
        <text>[protein]-dithiol + NAD(+) = [protein]-disulfide + NADH + H(+)</text>
        <dbReference type="Rhea" id="RHEA:18749"/>
        <dbReference type="Rhea" id="RHEA-COMP:10593"/>
        <dbReference type="Rhea" id="RHEA-COMP:10594"/>
        <dbReference type="ChEBI" id="CHEBI:15378"/>
        <dbReference type="ChEBI" id="CHEBI:29950"/>
        <dbReference type="ChEBI" id="CHEBI:50058"/>
        <dbReference type="ChEBI" id="CHEBI:57540"/>
        <dbReference type="ChEBI" id="CHEBI:57945"/>
        <dbReference type="EC" id="1.8.1.8"/>
    </reaction>
</comment>
<comment type="catalytic activity">
    <reaction evidence="7">
        <text>[protein]-dithiol + NADP(+) = [protein]-disulfide + NADPH + H(+)</text>
        <dbReference type="Rhea" id="RHEA:18753"/>
        <dbReference type="Rhea" id="RHEA-COMP:10593"/>
        <dbReference type="Rhea" id="RHEA-COMP:10594"/>
        <dbReference type="ChEBI" id="CHEBI:15378"/>
        <dbReference type="ChEBI" id="CHEBI:29950"/>
        <dbReference type="ChEBI" id="CHEBI:50058"/>
        <dbReference type="ChEBI" id="CHEBI:57783"/>
        <dbReference type="ChEBI" id="CHEBI:58349"/>
        <dbReference type="EC" id="1.8.1.8"/>
    </reaction>
</comment>
<dbReference type="Gene3D" id="3.40.30.10">
    <property type="entry name" value="Glutaredoxin"/>
    <property type="match status" value="1"/>
</dbReference>
<dbReference type="Pfam" id="PF00754">
    <property type="entry name" value="F5_F8_type_C"/>
    <property type="match status" value="1"/>
</dbReference>
<feature type="domain" description="F5/8 type C" evidence="8">
    <location>
        <begin position="219"/>
        <end position="362"/>
    </location>
</feature>
<dbReference type="InterPro" id="IPR000421">
    <property type="entry name" value="FA58C"/>
</dbReference>
<dbReference type="InterPro" id="IPR052259">
    <property type="entry name" value="Nucleoredoxin-like"/>
</dbReference>
<dbReference type="SUPFAM" id="SSF54236">
    <property type="entry name" value="Ubiquitin-like"/>
    <property type="match status" value="1"/>
</dbReference>
<dbReference type="InterPro" id="IPR029071">
    <property type="entry name" value="Ubiquitin-like_domsf"/>
</dbReference>
<dbReference type="EMBL" id="CAUJNA010003660">
    <property type="protein sequence ID" value="CAJ1407120.1"/>
    <property type="molecule type" value="Genomic_DNA"/>
</dbReference>
<evidence type="ECO:0000256" key="6">
    <source>
        <dbReference type="ARBA" id="ARBA00047388"/>
    </source>
</evidence>
<dbReference type="Gene3D" id="3.10.20.90">
    <property type="entry name" value="Phosphatidylinositol 3-kinase Catalytic Subunit, Chain A, domain 1"/>
    <property type="match status" value="1"/>
</dbReference>
<reference evidence="10" key="1">
    <citation type="submission" date="2023-08" db="EMBL/GenBank/DDBJ databases">
        <authorList>
            <person name="Chen Y."/>
            <person name="Shah S."/>
            <person name="Dougan E. K."/>
            <person name="Thang M."/>
            <person name="Chan C."/>
        </authorList>
    </citation>
    <scope>NUCLEOTIDE SEQUENCE</scope>
</reference>
<comment type="caution">
    <text evidence="10">The sequence shown here is derived from an EMBL/GenBank/DDBJ whole genome shotgun (WGS) entry which is preliminary data.</text>
</comment>
<evidence type="ECO:0000313" key="10">
    <source>
        <dbReference type="EMBL" id="CAJ1407120.1"/>
    </source>
</evidence>
<feature type="domain" description="Thioredoxin" evidence="9">
    <location>
        <begin position="1"/>
        <end position="144"/>
    </location>
</feature>
<dbReference type="InterPro" id="IPR013766">
    <property type="entry name" value="Thioredoxin_domain"/>
</dbReference>
<keyword evidence="4" id="KW-0520">NAD</keyword>
<keyword evidence="3" id="KW-0560">Oxidoreductase</keyword>
<dbReference type="PROSITE" id="PS51352">
    <property type="entry name" value="THIOREDOXIN_2"/>
    <property type="match status" value="1"/>
</dbReference>
<dbReference type="PROSITE" id="PS50022">
    <property type="entry name" value="FA58C_3"/>
    <property type="match status" value="1"/>
</dbReference>
<evidence type="ECO:0000256" key="4">
    <source>
        <dbReference type="ARBA" id="ARBA00023027"/>
    </source>
</evidence>
<organism evidence="10 11">
    <name type="scientific">Effrenium voratum</name>
    <dbReference type="NCBI Taxonomy" id="2562239"/>
    <lineage>
        <taxon>Eukaryota</taxon>
        <taxon>Sar</taxon>
        <taxon>Alveolata</taxon>
        <taxon>Dinophyceae</taxon>
        <taxon>Suessiales</taxon>
        <taxon>Symbiodiniaceae</taxon>
        <taxon>Effrenium</taxon>
    </lineage>
</organism>
<dbReference type="Gene3D" id="2.60.120.260">
    <property type="entry name" value="Galactose-binding domain-like"/>
    <property type="match status" value="1"/>
</dbReference>
<protein>
    <recommendedName>
        <fullName evidence="1">protein-disulfide reductase</fullName>
        <ecNumber evidence="1">1.8.1.8</ecNumber>
    </recommendedName>
</protein>